<name>A0ABQ3QS85_9ACTN</name>
<keyword evidence="4" id="KW-1185">Reference proteome</keyword>
<dbReference type="Proteomes" id="UP001050808">
    <property type="component" value="Unassembled WGS sequence"/>
</dbReference>
<reference evidence="3" key="1">
    <citation type="submission" date="2024-05" db="EMBL/GenBank/DDBJ databases">
        <title>Whole genome shotgun sequence of Streptomyces violascens NBRC 12920.</title>
        <authorList>
            <person name="Komaki H."/>
            <person name="Tamura T."/>
        </authorList>
    </citation>
    <scope>NUCLEOTIDE SEQUENCE</scope>
    <source>
        <strain evidence="3">NBRC 12920</strain>
    </source>
</reference>
<protein>
    <submittedName>
        <fullName evidence="3">Uncharacterized protein</fullName>
    </submittedName>
</protein>
<evidence type="ECO:0000313" key="3">
    <source>
        <dbReference type="EMBL" id="GHI40141.1"/>
    </source>
</evidence>
<organism evidence="3 4">
    <name type="scientific">Streptomyces violascens</name>
    <dbReference type="NCBI Taxonomy" id="67381"/>
    <lineage>
        <taxon>Bacteria</taxon>
        <taxon>Bacillati</taxon>
        <taxon>Actinomycetota</taxon>
        <taxon>Actinomycetes</taxon>
        <taxon>Kitasatosporales</taxon>
        <taxon>Streptomycetaceae</taxon>
        <taxon>Streptomyces</taxon>
    </lineage>
</organism>
<accession>A0ABQ3QS85</accession>
<evidence type="ECO:0000256" key="1">
    <source>
        <dbReference type="SAM" id="MobiDB-lite"/>
    </source>
</evidence>
<feature type="transmembrane region" description="Helical" evidence="2">
    <location>
        <begin position="106"/>
        <end position="123"/>
    </location>
</feature>
<feature type="transmembrane region" description="Helical" evidence="2">
    <location>
        <begin position="56"/>
        <end position="75"/>
    </location>
</feature>
<keyword evidence="2" id="KW-0472">Membrane</keyword>
<dbReference type="EMBL" id="BNDY01000017">
    <property type="protein sequence ID" value="GHI40141.1"/>
    <property type="molecule type" value="Genomic_DNA"/>
</dbReference>
<gene>
    <name evidence="3" type="ORF">Sviol_45490</name>
</gene>
<keyword evidence="2" id="KW-0812">Transmembrane</keyword>
<comment type="caution">
    <text evidence="3">The sequence shown here is derived from an EMBL/GenBank/DDBJ whole genome shotgun (WGS) entry which is preliminary data.</text>
</comment>
<evidence type="ECO:0000256" key="2">
    <source>
        <dbReference type="SAM" id="Phobius"/>
    </source>
</evidence>
<keyword evidence="2" id="KW-1133">Transmembrane helix</keyword>
<evidence type="ECO:0000313" key="4">
    <source>
        <dbReference type="Proteomes" id="UP001050808"/>
    </source>
</evidence>
<sequence length="124" mass="12140">MQQQNPAVRGGNPPQRGASGATPMHGERSASASPLPEGVAGRRSRSARGRGPTRPAVALALVVPPLAGACVDTVLGSGSGWGLLVGGVVGAAASAVLGARRNDLSWVAPLPALVVAALAAVVHC</sequence>
<proteinExistence type="predicted"/>
<feature type="transmembrane region" description="Helical" evidence="2">
    <location>
        <begin position="81"/>
        <end position="99"/>
    </location>
</feature>
<feature type="region of interest" description="Disordered" evidence="1">
    <location>
        <begin position="1"/>
        <end position="53"/>
    </location>
</feature>